<organism evidence="1 2">
    <name type="scientific">Geomonas silvestris</name>
    <dbReference type="NCBI Taxonomy" id="2740184"/>
    <lineage>
        <taxon>Bacteria</taxon>
        <taxon>Pseudomonadati</taxon>
        <taxon>Thermodesulfobacteriota</taxon>
        <taxon>Desulfuromonadia</taxon>
        <taxon>Geobacterales</taxon>
        <taxon>Geobacteraceae</taxon>
        <taxon>Geomonas</taxon>
    </lineage>
</organism>
<comment type="caution">
    <text evidence="1">The sequence shown here is derived from an EMBL/GenBank/DDBJ whole genome shotgun (WGS) entry which is preliminary data.</text>
</comment>
<proteinExistence type="predicted"/>
<accession>A0A6V8MD28</accession>
<dbReference type="Proteomes" id="UP000556026">
    <property type="component" value="Unassembled WGS sequence"/>
</dbReference>
<dbReference type="AlphaFoldDB" id="A0A6V8MD28"/>
<sequence length="61" mass="6826">MTRFETSRVNETIGIHIGMVQQAARKLRMGDEIQLIEADLAELEKCISALKEVLASVPHYA</sequence>
<evidence type="ECO:0000313" key="2">
    <source>
        <dbReference type="Proteomes" id="UP000556026"/>
    </source>
</evidence>
<dbReference type="EMBL" id="BLXX01000001">
    <property type="protein sequence ID" value="GFO57901.1"/>
    <property type="molecule type" value="Genomic_DNA"/>
</dbReference>
<protein>
    <submittedName>
        <fullName evidence="1">Uncharacterized protein</fullName>
    </submittedName>
</protein>
<reference evidence="2" key="1">
    <citation type="submission" date="2020-06" db="EMBL/GenBank/DDBJ databases">
        <title>Draft genomic sequence of Geomonas sp. Red330.</title>
        <authorList>
            <person name="Itoh H."/>
            <person name="Zhenxing X."/>
            <person name="Ushijima N."/>
            <person name="Masuda Y."/>
            <person name="Shiratori Y."/>
            <person name="Senoo K."/>
        </authorList>
    </citation>
    <scope>NUCLEOTIDE SEQUENCE [LARGE SCALE GENOMIC DNA]</scope>
    <source>
        <strain evidence="2">Red330</strain>
    </source>
</reference>
<dbReference type="RefSeq" id="WP_183352758.1">
    <property type="nucleotide sequence ID" value="NZ_BLXX01000001.1"/>
</dbReference>
<gene>
    <name evidence="1" type="ORF">GMST_02260</name>
</gene>
<evidence type="ECO:0000313" key="1">
    <source>
        <dbReference type="EMBL" id="GFO57901.1"/>
    </source>
</evidence>
<keyword evidence="2" id="KW-1185">Reference proteome</keyword>
<name>A0A6V8MD28_9BACT</name>